<protein>
    <recommendedName>
        <fullName evidence="11">Bifunctional inhibitor/plant lipid transfer protein/seed storage helical domain-containing protein</fullName>
    </recommendedName>
</protein>
<organism evidence="12 13">
    <name type="scientific">Saponaria officinalis</name>
    <name type="common">Common soapwort</name>
    <name type="synonym">Lychnis saponaria</name>
    <dbReference type="NCBI Taxonomy" id="3572"/>
    <lineage>
        <taxon>Eukaryota</taxon>
        <taxon>Viridiplantae</taxon>
        <taxon>Streptophyta</taxon>
        <taxon>Embryophyta</taxon>
        <taxon>Tracheophyta</taxon>
        <taxon>Spermatophyta</taxon>
        <taxon>Magnoliopsida</taxon>
        <taxon>eudicotyledons</taxon>
        <taxon>Gunneridae</taxon>
        <taxon>Pentapetalae</taxon>
        <taxon>Caryophyllales</taxon>
        <taxon>Caryophyllaceae</taxon>
        <taxon>Caryophylleae</taxon>
        <taxon>Saponaria</taxon>
    </lineage>
</organism>
<evidence type="ECO:0000256" key="1">
    <source>
        <dbReference type="ARBA" id="ARBA00004609"/>
    </source>
</evidence>
<dbReference type="Gene3D" id="1.10.110.10">
    <property type="entry name" value="Plant lipid-transfer and hydrophobic proteins"/>
    <property type="match status" value="1"/>
</dbReference>
<dbReference type="SMART" id="SM00499">
    <property type="entry name" value="AAI"/>
    <property type="match status" value="1"/>
</dbReference>
<sequence length="188" mass="18792">MTPKMISRTVMILTLASVVVMMADGAASNAAPSSVDCMTVTATSMLDCVSYISNGSTIAKPQGGCCNGLKLVLNTHPECLCEVAKQGAAFDINITKAATLPTACGIHDAPVSKCGVISPPASAPVVPAVSPSTENAPSTTPATNETTSPTPAPSKSDSKPDSSSSPSFIGVSDSLLIAGLAASLFASF</sequence>
<evidence type="ECO:0000256" key="6">
    <source>
        <dbReference type="ARBA" id="ARBA00023157"/>
    </source>
</evidence>
<dbReference type="InterPro" id="IPR016140">
    <property type="entry name" value="Bifunc_inhib/LTP/seed_store"/>
</dbReference>
<feature type="chain" id="PRO_5043867137" description="Bifunctional inhibitor/plant lipid transfer protein/seed storage helical domain-containing protein" evidence="10">
    <location>
        <begin position="26"/>
        <end position="188"/>
    </location>
</feature>
<keyword evidence="13" id="KW-1185">Reference proteome</keyword>
<evidence type="ECO:0000256" key="4">
    <source>
        <dbReference type="ARBA" id="ARBA00022622"/>
    </source>
</evidence>
<evidence type="ECO:0000256" key="3">
    <source>
        <dbReference type="ARBA" id="ARBA00022475"/>
    </source>
</evidence>
<keyword evidence="6" id="KW-1015">Disulfide bond</keyword>
<dbReference type="Pfam" id="PF14368">
    <property type="entry name" value="LTP_2"/>
    <property type="match status" value="1"/>
</dbReference>
<accession>A0AAW1J388</accession>
<keyword evidence="3" id="KW-1003">Cell membrane</keyword>
<evidence type="ECO:0000259" key="11">
    <source>
        <dbReference type="SMART" id="SM00499"/>
    </source>
</evidence>
<dbReference type="Proteomes" id="UP001443914">
    <property type="component" value="Unassembled WGS sequence"/>
</dbReference>
<name>A0AAW1J388_SAPOF</name>
<keyword evidence="4" id="KW-0336">GPI-anchor</keyword>
<comment type="similarity">
    <text evidence="2">Belongs to the plant LTP family.</text>
</comment>
<dbReference type="GO" id="GO:0098552">
    <property type="term" value="C:side of membrane"/>
    <property type="evidence" value="ECO:0007669"/>
    <property type="project" value="UniProtKB-KW"/>
</dbReference>
<keyword evidence="5 10" id="KW-0732">Signal</keyword>
<keyword evidence="8" id="KW-0449">Lipoprotein</keyword>
<evidence type="ECO:0000256" key="7">
    <source>
        <dbReference type="ARBA" id="ARBA00023180"/>
    </source>
</evidence>
<evidence type="ECO:0000313" key="13">
    <source>
        <dbReference type="Proteomes" id="UP001443914"/>
    </source>
</evidence>
<dbReference type="AlphaFoldDB" id="A0AAW1J388"/>
<evidence type="ECO:0000256" key="10">
    <source>
        <dbReference type="SAM" id="SignalP"/>
    </source>
</evidence>
<feature type="domain" description="Bifunctional inhibitor/plant lipid transfer protein/seed storage helical" evidence="11">
    <location>
        <begin position="37"/>
        <end position="114"/>
    </location>
</feature>
<dbReference type="CDD" id="cd00010">
    <property type="entry name" value="AAI_LTSS"/>
    <property type="match status" value="1"/>
</dbReference>
<keyword evidence="4" id="KW-0472">Membrane</keyword>
<feature type="region of interest" description="Disordered" evidence="9">
    <location>
        <begin position="125"/>
        <end position="167"/>
    </location>
</feature>
<evidence type="ECO:0000313" key="12">
    <source>
        <dbReference type="EMBL" id="KAK9697156.1"/>
    </source>
</evidence>
<evidence type="ECO:0000256" key="9">
    <source>
        <dbReference type="SAM" id="MobiDB-lite"/>
    </source>
</evidence>
<comment type="caution">
    <text evidence="12">The sequence shown here is derived from an EMBL/GenBank/DDBJ whole genome shotgun (WGS) entry which is preliminary data.</text>
</comment>
<evidence type="ECO:0000256" key="2">
    <source>
        <dbReference type="ARBA" id="ARBA00009748"/>
    </source>
</evidence>
<dbReference type="PANTHER" id="PTHR33044">
    <property type="entry name" value="BIFUNCTIONAL INHIBITOR/LIPID-TRANSFER PROTEIN/SEED STORAGE 2S ALBUMIN SUPERFAMILY PROTEIN-RELATED"/>
    <property type="match status" value="1"/>
</dbReference>
<proteinExistence type="inferred from homology"/>
<reference evidence="12" key="1">
    <citation type="submission" date="2024-03" db="EMBL/GenBank/DDBJ databases">
        <title>WGS assembly of Saponaria officinalis var. Norfolk2.</title>
        <authorList>
            <person name="Jenkins J."/>
            <person name="Shu S."/>
            <person name="Grimwood J."/>
            <person name="Barry K."/>
            <person name="Goodstein D."/>
            <person name="Schmutz J."/>
            <person name="Leebens-Mack J."/>
            <person name="Osbourn A."/>
        </authorList>
    </citation>
    <scope>NUCLEOTIDE SEQUENCE [LARGE SCALE GENOMIC DNA]</scope>
    <source>
        <strain evidence="12">JIC</strain>
    </source>
</reference>
<dbReference type="GO" id="GO:0005886">
    <property type="term" value="C:plasma membrane"/>
    <property type="evidence" value="ECO:0007669"/>
    <property type="project" value="UniProtKB-SubCell"/>
</dbReference>
<gene>
    <name evidence="12" type="ORF">RND81_08G018700</name>
</gene>
<dbReference type="InterPro" id="IPR043325">
    <property type="entry name" value="LTSS"/>
</dbReference>
<keyword evidence="7" id="KW-0325">Glycoprotein</keyword>
<comment type="subcellular location">
    <subcellularLocation>
        <location evidence="1">Cell membrane</location>
        <topology evidence="1">Lipid-anchor</topology>
        <topology evidence="1">GPI-anchor</topology>
    </subcellularLocation>
</comment>
<feature type="signal peptide" evidence="10">
    <location>
        <begin position="1"/>
        <end position="25"/>
    </location>
</feature>
<dbReference type="InterPro" id="IPR036312">
    <property type="entry name" value="Bifun_inhib/LTP/seed_sf"/>
</dbReference>
<evidence type="ECO:0000256" key="8">
    <source>
        <dbReference type="ARBA" id="ARBA00023288"/>
    </source>
</evidence>
<dbReference type="SUPFAM" id="SSF47699">
    <property type="entry name" value="Bifunctional inhibitor/lipid-transfer protein/seed storage 2S albumin"/>
    <property type="match status" value="1"/>
</dbReference>
<evidence type="ECO:0000256" key="5">
    <source>
        <dbReference type="ARBA" id="ARBA00022729"/>
    </source>
</evidence>
<dbReference type="EMBL" id="JBDFQZ010000008">
    <property type="protein sequence ID" value="KAK9697156.1"/>
    <property type="molecule type" value="Genomic_DNA"/>
</dbReference>